<organism evidence="7">
    <name type="scientific">Drosophila melanogaster</name>
    <name type="common">Fruit fly</name>
    <dbReference type="NCBI Taxonomy" id="7227"/>
    <lineage>
        <taxon>Eukaryota</taxon>
        <taxon>Metazoa</taxon>
        <taxon>Ecdysozoa</taxon>
        <taxon>Arthropoda</taxon>
        <taxon>Hexapoda</taxon>
        <taxon>Insecta</taxon>
        <taxon>Pterygota</taxon>
        <taxon>Neoptera</taxon>
        <taxon>Endopterygota</taxon>
        <taxon>Diptera</taxon>
        <taxon>Brachycera</taxon>
        <taxon>Muscomorpha</taxon>
        <taxon>Ephydroidea</taxon>
        <taxon>Drosophilidae</taxon>
        <taxon>Drosophila</taxon>
        <taxon>Sophophora</taxon>
    </lineage>
</organism>
<evidence type="ECO:0000313" key="7">
    <source>
        <dbReference type="EMBL" id="AAY54915.1"/>
    </source>
</evidence>
<dbReference type="PROSITE" id="PS50159">
    <property type="entry name" value="RIBOSOMAL_S13_2"/>
    <property type="match status" value="1"/>
</dbReference>
<name>Q4V607_DROME</name>
<feature type="region of interest" description="Disordered" evidence="6">
    <location>
        <begin position="142"/>
        <end position="162"/>
    </location>
</feature>
<dbReference type="PANTHER" id="PTHR10871:SF3">
    <property type="entry name" value="SMALL RIBOSOMAL SUBUNIT PROTEIN US13"/>
    <property type="match status" value="1"/>
</dbReference>
<evidence type="ECO:0000256" key="3">
    <source>
        <dbReference type="ARBA" id="ARBA00023274"/>
    </source>
</evidence>
<dbReference type="Pfam" id="PF00416">
    <property type="entry name" value="Ribosomal_S13"/>
    <property type="match status" value="1"/>
</dbReference>
<feature type="compositionally biased region" description="Basic residues" evidence="6">
    <location>
        <begin position="142"/>
        <end position="152"/>
    </location>
</feature>
<dbReference type="EMBL" id="BT022499">
    <property type="protein sequence ID" value="AAY54915.1"/>
    <property type="molecule type" value="mRNA"/>
</dbReference>
<dbReference type="AlphaFoldDB" id="Q4V607"/>
<protein>
    <recommendedName>
        <fullName evidence="4">Small ribosomal subunit protein uS13</fullName>
    </recommendedName>
    <alternativeName>
        <fullName evidence="5">40S ribosomal protein S18</fullName>
    </alternativeName>
</protein>
<proteinExistence type="evidence at transcript level"/>
<dbReference type="InterPro" id="IPR001892">
    <property type="entry name" value="Ribosomal_uS13"/>
</dbReference>
<dbReference type="PANTHER" id="PTHR10871">
    <property type="entry name" value="30S RIBOSOMAL PROTEIN S13/40S RIBOSOMAL PROTEIN S18"/>
    <property type="match status" value="1"/>
</dbReference>
<evidence type="ECO:0000256" key="6">
    <source>
        <dbReference type="SAM" id="MobiDB-lite"/>
    </source>
</evidence>
<dbReference type="ExpressionAtlas" id="Q4V607">
    <property type="expression patterns" value="baseline and differential"/>
</dbReference>
<dbReference type="GO" id="GO:0006412">
    <property type="term" value="P:translation"/>
    <property type="evidence" value="ECO:0007669"/>
    <property type="project" value="InterPro"/>
</dbReference>
<dbReference type="PeptideAtlas" id="Q4V607"/>
<evidence type="ECO:0000256" key="4">
    <source>
        <dbReference type="ARBA" id="ARBA00035166"/>
    </source>
</evidence>
<reference evidence="7" key="1">
    <citation type="submission" date="2005-05" db="EMBL/GenBank/DDBJ databases">
        <authorList>
            <person name="Stapleton M."/>
            <person name="Carlson J."/>
            <person name="Chavez C."/>
            <person name="Frise E."/>
            <person name="George R."/>
            <person name="Pacleb J."/>
            <person name="Park S."/>
            <person name="Wan K."/>
            <person name="Yu C."/>
            <person name="Celniker S."/>
        </authorList>
    </citation>
    <scope>NUCLEOTIDE SEQUENCE</scope>
</reference>
<dbReference type="GO" id="GO:0005840">
    <property type="term" value="C:ribosome"/>
    <property type="evidence" value="ECO:0007669"/>
    <property type="project" value="UniProtKB-KW"/>
</dbReference>
<evidence type="ECO:0000256" key="1">
    <source>
        <dbReference type="ARBA" id="ARBA00008080"/>
    </source>
</evidence>
<dbReference type="GO" id="GO:0003723">
    <property type="term" value="F:RNA binding"/>
    <property type="evidence" value="ECO:0007669"/>
    <property type="project" value="InterPro"/>
</dbReference>
<keyword evidence="2" id="KW-0689">Ribosomal protein</keyword>
<dbReference type="SUPFAM" id="SSF46946">
    <property type="entry name" value="S13-like H2TH domain"/>
    <property type="match status" value="1"/>
</dbReference>
<evidence type="ECO:0000256" key="2">
    <source>
        <dbReference type="ARBA" id="ARBA00022980"/>
    </source>
</evidence>
<dbReference type="GO" id="GO:1990904">
    <property type="term" value="C:ribonucleoprotein complex"/>
    <property type="evidence" value="ECO:0007669"/>
    <property type="project" value="UniProtKB-KW"/>
</dbReference>
<keyword evidence="3" id="KW-0687">Ribonucleoprotein</keyword>
<dbReference type="VEuPathDB" id="VectorBase:FBgn0038847"/>
<evidence type="ECO:0000256" key="5">
    <source>
        <dbReference type="ARBA" id="ARBA00035468"/>
    </source>
</evidence>
<comment type="similarity">
    <text evidence="1">Belongs to the universal ribosomal protein uS13 family.</text>
</comment>
<sequence>IKGVGRRYSNIVLKKADVDLTKRAGECTEEEVDKVVTIISNPLQYKVPAAQLLFAQDSDADIDSHSQEISTLDGGQLSDLYYVLQCPPKHDEGIPKARDMQTCSVVDQYRGMWKKPKKPKPKKHFHMVPFRIVLRPLGPPARRRSLKRRKRQEKVGETPDITTPIDGAASLAKLEVVTSPLQFLGRTHKRQKLLKLSADHRKSKVGTSSKALQHMYHRDESYNDHIFYDELQEDGEFHNLGNEKLN</sequence>
<gene>
    <name evidence="7" type="primary">CG12278</name>
</gene>
<dbReference type="InterPro" id="IPR010979">
    <property type="entry name" value="Ribosomal_uS13-like_H2TH"/>
</dbReference>
<dbReference type="Gene3D" id="1.10.8.50">
    <property type="match status" value="1"/>
</dbReference>
<accession>Q4V607</accession>
<dbReference type="OrthoDB" id="6432502at2759"/>
<feature type="non-terminal residue" evidence="7">
    <location>
        <position position="1"/>
    </location>
</feature>
<dbReference type="GO" id="GO:0003735">
    <property type="term" value="F:structural constituent of ribosome"/>
    <property type="evidence" value="ECO:0007669"/>
    <property type="project" value="InterPro"/>
</dbReference>